<dbReference type="RefSeq" id="WP_231962409.1">
    <property type="nucleotide sequence ID" value="NZ_CP036276.1"/>
</dbReference>
<evidence type="ECO:0000313" key="3">
    <source>
        <dbReference type="Proteomes" id="UP000319383"/>
    </source>
</evidence>
<keyword evidence="3" id="KW-1185">Reference proteome</keyword>
<gene>
    <name evidence="2" type="ORF">Mal52_45080</name>
</gene>
<protein>
    <recommendedName>
        <fullName evidence="4">Alpha/beta hydrolase family protein</fullName>
    </recommendedName>
</protein>
<dbReference type="EMBL" id="CP036276">
    <property type="protein sequence ID" value="QDU46011.1"/>
    <property type="molecule type" value="Genomic_DNA"/>
</dbReference>
<evidence type="ECO:0000256" key="1">
    <source>
        <dbReference type="SAM" id="SignalP"/>
    </source>
</evidence>
<feature type="signal peptide" evidence="1">
    <location>
        <begin position="1"/>
        <end position="34"/>
    </location>
</feature>
<accession>A0A517ZU55</accession>
<name>A0A517ZU55_9PLAN</name>
<dbReference type="InterPro" id="IPR029058">
    <property type="entry name" value="AB_hydrolase_fold"/>
</dbReference>
<dbReference type="AlphaFoldDB" id="A0A517ZU55"/>
<dbReference type="KEGG" id="sdyn:Mal52_45080"/>
<dbReference type="Proteomes" id="UP000319383">
    <property type="component" value="Chromosome"/>
</dbReference>
<evidence type="ECO:0008006" key="4">
    <source>
        <dbReference type="Google" id="ProtNLM"/>
    </source>
</evidence>
<feature type="chain" id="PRO_5021922495" description="Alpha/beta hydrolase family protein" evidence="1">
    <location>
        <begin position="35"/>
        <end position="364"/>
    </location>
</feature>
<keyword evidence="1" id="KW-0732">Signal</keyword>
<evidence type="ECO:0000313" key="2">
    <source>
        <dbReference type="EMBL" id="QDU46011.1"/>
    </source>
</evidence>
<proteinExistence type="predicted"/>
<organism evidence="2 3">
    <name type="scientific">Symmachiella dynata</name>
    <dbReference type="NCBI Taxonomy" id="2527995"/>
    <lineage>
        <taxon>Bacteria</taxon>
        <taxon>Pseudomonadati</taxon>
        <taxon>Planctomycetota</taxon>
        <taxon>Planctomycetia</taxon>
        <taxon>Planctomycetales</taxon>
        <taxon>Planctomycetaceae</taxon>
        <taxon>Symmachiella</taxon>
    </lineage>
</organism>
<sequence precursor="true">MHIMRILALFDSRRRVAACILLLAFFARAPTAAAQTLPAPQFMPVVGGQQAASTPGQCGPTACRCCPAETYWIVSLRCCPQKTPCPICPNCVDFLCRTPDGCLTRSSHAAFLASLLPRVPVCFMIHGSYVTWQDVPHDAQRTFCWLRGAAPQLPLNYVYVTWPSDPTLPPFDIQGLGRKSARNGFQLATLTQSIPCDHPVSFIGHSHGARMTLSTLHLLGGGVVQGCCLSHPPGASHRFRAVLGAAAVDHHWMNPGERYGCSMRVTECLLNFRSRHDGALSLYPFRRPFSKAALGKKGLTKRDIRKLGPFACRIAECDVTPYVKNHHFWQYYNGHPALALSAVPYVYFPDVQASNVVIPPAPAE</sequence>
<reference evidence="2 3" key="1">
    <citation type="submission" date="2019-02" db="EMBL/GenBank/DDBJ databases">
        <title>Deep-cultivation of Planctomycetes and their phenomic and genomic characterization uncovers novel biology.</title>
        <authorList>
            <person name="Wiegand S."/>
            <person name="Jogler M."/>
            <person name="Boedeker C."/>
            <person name="Pinto D."/>
            <person name="Vollmers J."/>
            <person name="Rivas-Marin E."/>
            <person name="Kohn T."/>
            <person name="Peeters S.H."/>
            <person name="Heuer A."/>
            <person name="Rast P."/>
            <person name="Oberbeckmann S."/>
            <person name="Bunk B."/>
            <person name="Jeske O."/>
            <person name="Meyerdierks A."/>
            <person name="Storesund J.E."/>
            <person name="Kallscheuer N."/>
            <person name="Luecker S."/>
            <person name="Lage O.M."/>
            <person name="Pohl T."/>
            <person name="Merkel B.J."/>
            <person name="Hornburger P."/>
            <person name="Mueller R.-W."/>
            <person name="Bruemmer F."/>
            <person name="Labrenz M."/>
            <person name="Spormann A.M."/>
            <person name="Op den Camp H."/>
            <person name="Overmann J."/>
            <person name="Amann R."/>
            <person name="Jetten M.S.M."/>
            <person name="Mascher T."/>
            <person name="Medema M.H."/>
            <person name="Devos D.P."/>
            <person name="Kaster A.-K."/>
            <person name="Ovreas L."/>
            <person name="Rohde M."/>
            <person name="Galperin M.Y."/>
            <person name="Jogler C."/>
        </authorList>
    </citation>
    <scope>NUCLEOTIDE SEQUENCE [LARGE SCALE GENOMIC DNA]</scope>
    <source>
        <strain evidence="2 3">Mal52</strain>
    </source>
</reference>
<dbReference type="SUPFAM" id="SSF53474">
    <property type="entry name" value="alpha/beta-Hydrolases"/>
    <property type="match status" value="1"/>
</dbReference>